<evidence type="ECO:0000313" key="5">
    <source>
        <dbReference type="Proteomes" id="UP000198211"/>
    </source>
</evidence>
<gene>
    <name evidence="4" type="ORF">PHMEG_00020069</name>
</gene>
<dbReference type="EMBL" id="NBNE01003507">
    <property type="protein sequence ID" value="OWZ07527.1"/>
    <property type="molecule type" value="Genomic_DNA"/>
</dbReference>
<comment type="caution">
    <text evidence="4">The sequence shown here is derived from an EMBL/GenBank/DDBJ whole genome shotgun (WGS) entry which is preliminary data.</text>
</comment>
<evidence type="ECO:0000256" key="3">
    <source>
        <dbReference type="PROSITE-ProRule" id="PRU00023"/>
    </source>
</evidence>
<dbReference type="InterPro" id="IPR051631">
    <property type="entry name" value="Ankyrin-KH/SAM_domain"/>
</dbReference>
<name>A0A225VRU9_9STRA</name>
<dbReference type="InterPro" id="IPR036770">
    <property type="entry name" value="Ankyrin_rpt-contain_sf"/>
</dbReference>
<proteinExistence type="predicted"/>
<dbReference type="SUPFAM" id="SSF48403">
    <property type="entry name" value="Ankyrin repeat"/>
    <property type="match status" value="1"/>
</dbReference>
<dbReference type="InterPro" id="IPR002110">
    <property type="entry name" value="Ankyrin_rpt"/>
</dbReference>
<dbReference type="Gene3D" id="1.25.40.20">
    <property type="entry name" value="Ankyrin repeat-containing domain"/>
    <property type="match status" value="1"/>
</dbReference>
<dbReference type="AlphaFoldDB" id="A0A225VRU9"/>
<dbReference type="PROSITE" id="PS50297">
    <property type="entry name" value="ANK_REP_REGION"/>
    <property type="match status" value="1"/>
</dbReference>
<keyword evidence="1" id="KW-0677">Repeat</keyword>
<evidence type="ECO:0000256" key="2">
    <source>
        <dbReference type="ARBA" id="ARBA00023043"/>
    </source>
</evidence>
<dbReference type="PROSITE" id="PS50088">
    <property type="entry name" value="ANK_REPEAT"/>
    <property type="match status" value="1"/>
</dbReference>
<protein>
    <submittedName>
        <fullName evidence="4">Uncharacterized protein</fullName>
    </submittedName>
</protein>
<reference evidence="5" key="1">
    <citation type="submission" date="2017-03" db="EMBL/GenBank/DDBJ databases">
        <title>Phytopthora megakarya and P. palmivora, two closely related causual agents of cacao black pod achieved similar genome size and gene model numbers by different mechanisms.</title>
        <authorList>
            <person name="Ali S."/>
            <person name="Shao J."/>
            <person name="Larry D.J."/>
            <person name="Kronmiller B."/>
            <person name="Shen D."/>
            <person name="Strem M.D."/>
            <person name="Melnick R.L."/>
            <person name="Guiltinan M.J."/>
            <person name="Tyler B.M."/>
            <person name="Meinhardt L.W."/>
            <person name="Bailey B.A."/>
        </authorList>
    </citation>
    <scope>NUCLEOTIDE SEQUENCE [LARGE SCALE GENOMIC DNA]</scope>
    <source>
        <strain evidence="5">zdho120</strain>
    </source>
</reference>
<dbReference type="Pfam" id="PF12796">
    <property type="entry name" value="Ank_2"/>
    <property type="match status" value="1"/>
</dbReference>
<dbReference type="PANTHER" id="PTHR23206:SF8">
    <property type="entry name" value="ANKYRIN REPEAT AND KH DOMAIN-CONTAINING 1"/>
    <property type="match status" value="1"/>
</dbReference>
<feature type="repeat" description="ANK" evidence="3">
    <location>
        <begin position="22"/>
        <end position="54"/>
    </location>
</feature>
<dbReference type="PANTHER" id="PTHR23206">
    <property type="entry name" value="MASK PROTEIN"/>
    <property type="match status" value="1"/>
</dbReference>
<evidence type="ECO:0000256" key="1">
    <source>
        <dbReference type="ARBA" id="ARBA00022737"/>
    </source>
</evidence>
<evidence type="ECO:0000313" key="4">
    <source>
        <dbReference type="EMBL" id="OWZ07527.1"/>
    </source>
</evidence>
<organism evidence="4 5">
    <name type="scientific">Phytophthora megakarya</name>
    <dbReference type="NCBI Taxonomy" id="4795"/>
    <lineage>
        <taxon>Eukaryota</taxon>
        <taxon>Sar</taxon>
        <taxon>Stramenopiles</taxon>
        <taxon>Oomycota</taxon>
        <taxon>Peronosporomycetes</taxon>
        <taxon>Peronosporales</taxon>
        <taxon>Peronosporaceae</taxon>
        <taxon>Phytophthora</taxon>
    </lineage>
</organism>
<accession>A0A225VRU9</accession>
<keyword evidence="5" id="KW-1185">Reference proteome</keyword>
<dbReference type="Proteomes" id="UP000198211">
    <property type="component" value="Unassembled WGS sequence"/>
</dbReference>
<sequence length="101" mass="11387">MGYSDIVELLIFRGANINAQPSGATALMRAVQYRRLVTVRLLLNRGADITLGGDFQNWSPLVAACCNGFPELIHVYEFVEFVDERHLVQNSVSQQYMLQLL</sequence>
<dbReference type="SMART" id="SM00248">
    <property type="entry name" value="ANK"/>
    <property type="match status" value="1"/>
</dbReference>
<keyword evidence="2 3" id="KW-0040">ANK repeat</keyword>